<evidence type="ECO:0000259" key="1">
    <source>
        <dbReference type="Pfam" id="PF04053"/>
    </source>
</evidence>
<evidence type="ECO:0008006" key="6">
    <source>
        <dbReference type="Google" id="ProtNLM"/>
    </source>
</evidence>
<dbReference type="EMBL" id="CAXLJM020000075">
    <property type="protein sequence ID" value="CAL8128781.1"/>
    <property type="molecule type" value="Genomic_DNA"/>
</dbReference>
<feature type="domain" description="COPA/B second beta-propeller" evidence="1">
    <location>
        <begin position="2"/>
        <end position="84"/>
    </location>
</feature>
<feature type="domain" description="COPA/B TPR" evidence="3">
    <location>
        <begin position="127"/>
        <end position="267"/>
    </location>
</feature>
<feature type="domain" description="Coatomer alpha subunit C-terminal" evidence="2">
    <location>
        <begin position="320"/>
        <end position="727"/>
    </location>
</feature>
<evidence type="ECO:0000313" key="4">
    <source>
        <dbReference type="EMBL" id="CAL8128781.1"/>
    </source>
</evidence>
<gene>
    <name evidence="4" type="ORF">ODALV1_LOCUS22546</name>
</gene>
<evidence type="ECO:0000259" key="3">
    <source>
        <dbReference type="Pfam" id="PF23953"/>
    </source>
</evidence>
<evidence type="ECO:0000313" key="5">
    <source>
        <dbReference type="Proteomes" id="UP001642540"/>
    </source>
</evidence>
<evidence type="ECO:0000259" key="2">
    <source>
        <dbReference type="Pfam" id="PF06957"/>
    </source>
</evidence>
<dbReference type="InterPro" id="IPR010714">
    <property type="entry name" value="Coatomer_asu_C"/>
</dbReference>
<dbReference type="Proteomes" id="UP001642540">
    <property type="component" value="Unassembled WGS sequence"/>
</dbReference>
<name>A0ABP1RIE6_9HEXA</name>
<reference evidence="4 5" key="1">
    <citation type="submission" date="2024-08" db="EMBL/GenBank/DDBJ databases">
        <authorList>
            <person name="Cucini C."/>
            <person name="Frati F."/>
        </authorList>
    </citation>
    <scope>NUCLEOTIDE SEQUENCE [LARGE SCALE GENOMIC DNA]</scope>
</reference>
<sequence>MSHVALLAKRIITLCNRKLEILAQFQENMPVKSGAWDDTLMVFIYTTKNQLKYALTSGDNGIIRTLEIPLYITKVKDHQVFCLDREVKVRVLGINPLEYRFKLALVNRNYDEVLRIVRDSNLVGQAMISYLQKKGFPEIALHFVKEEKTRFVLALECANIQVALESAKALDDEACWDKLGEMALLLGNHQIVELCYQRTKNYAKLTFLYTITGNLDKLQKLLKIAMIRKDVSSQFNTALLLGDVKERVRILKNGGKTSLACFTAINHGLNEEAEELRKMMSKEQLQNLEKIQSSDAKLLCPPPPLFSLQENWPLLTVTKSVFESAQLKTKIKGSDATALLSDDAMKIKWMDADPTGAWKDDDLHLDVSNQEQNETKQEITSDGEGDAGCGWYVEDDIIELVPDEPELENEEIIFEIVMKGLSVPEEWTKSSKLVIDHVYAGNFEGATRLLHDQIGVVNLEPFRQLFLALYLKSKVSFTALPNVPALPFYPIRGGKVLAPAVGKPLEDLVKKLKGCFESTTKGDFPCAVEKFRSLLLNIPVVFIDDKSDLSFVQELVILCREYILGLQMELIRKDLPKDGIEYQVRSCELAAYFTHCSMDPVHRILTLRTAMNLSFKLKNYKSASSFAKRLLELGPKTEMAQQTKKILQLSEKNPVDEHPMEYHEHNPFSVCATTYKPIYRGKEEMKCPFCRATYLPQFKGDLCSICTVAEVGKEDVSGLCISPIQLR</sequence>
<proteinExistence type="predicted"/>
<dbReference type="Gene3D" id="1.25.40.470">
    <property type="match status" value="1"/>
</dbReference>
<comment type="caution">
    <text evidence="4">The sequence shown here is derived from an EMBL/GenBank/DDBJ whole genome shotgun (WGS) entry which is preliminary data.</text>
</comment>
<dbReference type="CDD" id="cd22948">
    <property type="entry name" value="Coatomer_WDAD_alpha"/>
    <property type="match status" value="1"/>
</dbReference>
<dbReference type="Pfam" id="PF06957">
    <property type="entry name" value="COPI_C"/>
    <property type="match status" value="1"/>
</dbReference>
<dbReference type="InterPro" id="IPR056176">
    <property type="entry name" value="TPR_COPA_B"/>
</dbReference>
<accession>A0ABP1RIE6</accession>
<protein>
    <recommendedName>
        <fullName evidence="6">Coatomer subunit alpha</fullName>
    </recommendedName>
</protein>
<dbReference type="Pfam" id="PF23953">
    <property type="entry name" value="TPR_COPA_B"/>
    <property type="match status" value="1"/>
</dbReference>
<organism evidence="4 5">
    <name type="scientific">Orchesella dallaii</name>
    <dbReference type="NCBI Taxonomy" id="48710"/>
    <lineage>
        <taxon>Eukaryota</taxon>
        <taxon>Metazoa</taxon>
        <taxon>Ecdysozoa</taxon>
        <taxon>Arthropoda</taxon>
        <taxon>Hexapoda</taxon>
        <taxon>Collembola</taxon>
        <taxon>Entomobryomorpha</taxon>
        <taxon>Entomobryoidea</taxon>
        <taxon>Orchesellidae</taxon>
        <taxon>Orchesellinae</taxon>
        <taxon>Orchesella</taxon>
    </lineage>
</organism>
<dbReference type="Pfam" id="PF04053">
    <property type="entry name" value="B-prop_COPA_B_2nd"/>
    <property type="match status" value="1"/>
</dbReference>
<keyword evidence="5" id="KW-1185">Reference proteome</keyword>
<dbReference type="InterPro" id="IPR047312">
    <property type="entry name" value="Coatomer_alpha_WD-assoc_reg"/>
</dbReference>
<dbReference type="InterPro" id="IPR006692">
    <property type="entry name" value="Beta-prop_COPA/B_2nd"/>
</dbReference>